<feature type="transmembrane region" description="Helical" evidence="1">
    <location>
        <begin position="393"/>
        <end position="413"/>
    </location>
</feature>
<accession>G9MSG1</accession>
<dbReference type="HOGENOM" id="CLU_667524_0_0_1"/>
<dbReference type="EMBL" id="ABDF02000006">
    <property type="protein sequence ID" value="EHK22177.1"/>
    <property type="molecule type" value="Genomic_DNA"/>
</dbReference>
<feature type="transmembrane region" description="Helical" evidence="1">
    <location>
        <begin position="364"/>
        <end position="387"/>
    </location>
</feature>
<dbReference type="eggNOG" id="ENOG502SYC9">
    <property type="taxonomic scope" value="Eukaryota"/>
</dbReference>
<dbReference type="RefSeq" id="XP_013956404.1">
    <property type="nucleotide sequence ID" value="XM_014100929.1"/>
</dbReference>
<keyword evidence="3" id="KW-1185">Reference proteome</keyword>
<dbReference type="Proteomes" id="UP000007115">
    <property type="component" value="Unassembled WGS sequence"/>
</dbReference>
<evidence type="ECO:0000256" key="1">
    <source>
        <dbReference type="SAM" id="Phobius"/>
    </source>
</evidence>
<proteinExistence type="predicted"/>
<name>G9MSG1_HYPVG</name>
<dbReference type="InParanoid" id="G9MSG1"/>
<feature type="transmembrane region" description="Helical" evidence="1">
    <location>
        <begin position="298"/>
        <end position="320"/>
    </location>
</feature>
<keyword evidence="1" id="KW-1133">Transmembrane helix</keyword>
<organism evidence="2 3">
    <name type="scientific">Hypocrea virens (strain Gv29-8 / FGSC 10586)</name>
    <name type="common">Gliocladium virens</name>
    <name type="synonym">Trichoderma virens</name>
    <dbReference type="NCBI Taxonomy" id="413071"/>
    <lineage>
        <taxon>Eukaryota</taxon>
        <taxon>Fungi</taxon>
        <taxon>Dikarya</taxon>
        <taxon>Ascomycota</taxon>
        <taxon>Pezizomycotina</taxon>
        <taxon>Sordariomycetes</taxon>
        <taxon>Hypocreomycetidae</taxon>
        <taxon>Hypocreales</taxon>
        <taxon>Hypocreaceae</taxon>
        <taxon>Trichoderma</taxon>
    </lineage>
</organism>
<reference evidence="2 3" key="1">
    <citation type="journal article" date="2011" name="Genome Biol.">
        <title>Comparative genome sequence analysis underscores mycoparasitism as the ancestral life style of Trichoderma.</title>
        <authorList>
            <person name="Kubicek C.P."/>
            <person name="Herrera-Estrella A."/>
            <person name="Seidl-Seiboth V."/>
            <person name="Martinez D.A."/>
            <person name="Druzhinina I.S."/>
            <person name="Thon M."/>
            <person name="Zeilinger S."/>
            <person name="Casas-Flores S."/>
            <person name="Horwitz B.A."/>
            <person name="Mukherjee P.K."/>
            <person name="Mukherjee M."/>
            <person name="Kredics L."/>
            <person name="Alcaraz L.D."/>
            <person name="Aerts A."/>
            <person name="Antal Z."/>
            <person name="Atanasova L."/>
            <person name="Cervantes-Badillo M.G."/>
            <person name="Challacombe J."/>
            <person name="Chertkov O."/>
            <person name="McCluskey K."/>
            <person name="Coulpier F."/>
            <person name="Deshpande N."/>
            <person name="von Doehren H."/>
            <person name="Ebbole D.J."/>
            <person name="Esquivel-Naranjo E.U."/>
            <person name="Fekete E."/>
            <person name="Flipphi M."/>
            <person name="Glaser F."/>
            <person name="Gomez-Rodriguez E.Y."/>
            <person name="Gruber S."/>
            <person name="Han C."/>
            <person name="Henrissat B."/>
            <person name="Hermosa R."/>
            <person name="Hernandez-Onate M."/>
            <person name="Karaffa L."/>
            <person name="Kosti I."/>
            <person name="Le Crom S."/>
            <person name="Lindquist E."/>
            <person name="Lucas S."/>
            <person name="Luebeck M."/>
            <person name="Luebeck P.S."/>
            <person name="Margeot A."/>
            <person name="Metz B."/>
            <person name="Misra M."/>
            <person name="Nevalainen H."/>
            <person name="Omann M."/>
            <person name="Packer N."/>
            <person name="Perrone G."/>
            <person name="Uresti-Rivera E.E."/>
            <person name="Salamov A."/>
            <person name="Schmoll M."/>
            <person name="Seiboth B."/>
            <person name="Shapiro H."/>
            <person name="Sukno S."/>
            <person name="Tamayo-Ramos J.A."/>
            <person name="Tisch D."/>
            <person name="Wiest A."/>
            <person name="Wilkinson H.H."/>
            <person name="Zhang M."/>
            <person name="Coutinho P.M."/>
            <person name="Kenerley C.M."/>
            <person name="Monte E."/>
            <person name="Baker S.E."/>
            <person name="Grigoriev I.V."/>
        </authorList>
    </citation>
    <scope>NUCLEOTIDE SEQUENCE [LARGE SCALE GENOMIC DNA]</scope>
    <source>
        <strain evidence="3">Gv29-8 / FGSC 10586</strain>
    </source>
</reference>
<evidence type="ECO:0000313" key="2">
    <source>
        <dbReference type="EMBL" id="EHK22177.1"/>
    </source>
</evidence>
<evidence type="ECO:0000313" key="3">
    <source>
        <dbReference type="Proteomes" id="UP000007115"/>
    </source>
</evidence>
<sequence>MASRPAVIELTGRDAISNVETSNVETQVRRRGPGRLDGLMHLVPETPPVDHVYPNIIIDIACQVIWINTISLNTLREGFFGFPQIISRLDDQYRKLLTEEEINFSDWLEGLYEPRMRSEIMNYVMTLTLEKTMMFINDHRPSQFYGDVLRILITRYQALLRAVAAADKNPDAEIPKHYDWCETKQEYLSQLSVDLQVCRHQLVVFLKIIEALLELIRRGAETSCLTNEHLKSLRIKMEALEIGYPTAFSALYNGLEPKQNLINKASENWWEVDITPKRRSSRVRTSAHLNHKIMQSSLNFIVPVVLLLSIIPAALAWTHGTTVRGTSGDSDFYQAIAGSLLQMLGIVTFIWPTLSHPRLSLLSWFWIWIAAGFSVLCALSSVLLYLYLPSTTWSFIIAFSGAVAQAVVQLQVINSI</sequence>
<comment type="caution">
    <text evidence="2">The sequence shown here is derived from an EMBL/GenBank/DDBJ whole genome shotgun (WGS) entry which is preliminary data.</text>
</comment>
<dbReference type="OrthoDB" id="3502958at2759"/>
<protein>
    <submittedName>
        <fullName evidence="2">Uncharacterized protein</fullName>
    </submittedName>
</protein>
<gene>
    <name evidence="2" type="ORF">TRIVIDRAFT_221460</name>
</gene>
<keyword evidence="1" id="KW-0812">Transmembrane</keyword>
<dbReference type="AlphaFoldDB" id="G9MSG1"/>
<feature type="transmembrane region" description="Helical" evidence="1">
    <location>
        <begin position="332"/>
        <end position="352"/>
    </location>
</feature>
<dbReference type="VEuPathDB" id="FungiDB:TRIVIDRAFT_221460"/>
<dbReference type="OMA" id="VIWINTI"/>
<keyword evidence="1" id="KW-0472">Membrane</keyword>
<dbReference type="GeneID" id="25791558"/>